<reference evidence="2" key="1">
    <citation type="journal article" date="2020" name="Nature">
        <title>Giant virus diversity and host interactions through global metagenomics.</title>
        <authorList>
            <person name="Schulz F."/>
            <person name="Roux S."/>
            <person name="Paez-Espino D."/>
            <person name="Jungbluth S."/>
            <person name="Walsh D.A."/>
            <person name="Denef V.J."/>
            <person name="McMahon K.D."/>
            <person name="Konstantinidis K.T."/>
            <person name="Eloe-Fadrosh E.A."/>
            <person name="Kyrpides N.C."/>
            <person name="Woyke T."/>
        </authorList>
    </citation>
    <scope>NUCLEOTIDE SEQUENCE</scope>
    <source>
        <strain evidence="2">GVMAG-M-3300023184-167</strain>
    </source>
</reference>
<dbReference type="CDD" id="cd18037">
    <property type="entry name" value="DEXSc_Pif1_like"/>
    <property type="match status" value="1"/>
</dbReference>
<organism evidence="2">
    <name type="scientific">viral metagenome</name>
    <dbReference type="NCBI Taxonomy" id="1070528"/>
    <lineage>
        <taxon>unclassified sequences</taxon>
        <taxon>metagenomes</taxon>
        <taxon>organismal metagenomes</taxon>
    </lineage>
</organism>
<feature type="domain" description="AAA+ ATPase" evidence="1">
    <location>
        <begin position="16"/>
        <end position="172"/>
    </location>
</feature>
<name>A0A6C0HTQ9_9ZZZZ</name>
<dbReference type="InterPro" id="IPR051055">
    <property type="entry name" value="PIF1_helicase"/>
</dbReference>
<accession>A0A6C0HTQ9</accession>
<dbReference type="CDD" id="cd18809">
    <property type="entry name" value="SF1_C_RecD"/>
    <property type="match status" value="1"/>
</dbReference>
<evidence type="ECO:0000259" key="1">
    <source>
        <dbReference type="SMART" id="SM00382"/>
    </source>
</evidence>
<dbReference type="GO" id="GO:0006281">
    <property type="term" value="P:DNA repair"/>
    <property type="evidence" value="ECO:0007669"/>
    <property type="project" value="InterPro"/>
</dbReference>
<sequence>MQFTTEQQEVFEKYLNGENIFITGPGGVGKSELLHAIYEDARQRGKNIMVTATTGCAAVRLNCNARTIHSWAGIGLGNKPIEDLIRKINFNNHVRTSWREIEILVIDEVSMLSQRLFELLNDIAKRVRKNTDYFGGIQIIFSGDFYQLPPIGDDEESQAFCFESSLWDRVFTNQIELTQIFRQKDHEYATILKQIRQGIIKKSANTLLLSRVGLTYEADIVPTKLYPTKSRVDSMNRASMAKLTGEEYVYNLKVTEGDDAVKMECDILKKGLLCESTLTLKEGAQVMCIINVMNDKVMELFNGSQGIVTGFASGFPIVKFQNGVHKVITPHNWESEKMPNVCVSQLPLILAWAISIHKSQGSTLEMAEIDIGSGIFECGQTYVALSRVKSLEGLFLSSYDPSKIKINLKVREFYKKILV</sequence>
<evidence type="ECO:0000313" key="2">
    <source>
        <dbReference type="EMBL" id="QHT83283.1"/>
    </source>
</evidence>
<dbReference type="GO" id="GO:0000723">
    <property type="term" value="P:telomere maintenance"/>
    <property type="evidence" value="ECO:0007669"/>
    <property type="project" value="InterPro"/>
</dbReference>
<dbReference type="Gene3D" id="3.40.50.300">
    <property type="entry name" value="P-loop containing nucleotide triphosphate hydrolases"/>
    <property type="match status" value="1"/>
</dbReference>
<dbReference type="AlphaFoldDB" id="A0A6C0HTQ9"/>
<dbReference type="InterPro" id="IPR027417">
    <property type="entry name" value="P-loop_NTPase"/>
</dbReference>
<dbReference type="PANTHER" id="PTHR47642">
    <property type="entry name" value="ATP-DEPENDENT DNA HELICASE"/>
    <property type="match status" value="1"/>
</dbReference>
<dbReference type="PANTHER" id="PTHR47642:SF5">
    <property type="entry name" value="ATP-DEPENDENT DNA HELICASE"/>
    <property type="match status" value="1"/>
</dbReference>
<dbReference type="SUPFAM" id="SSF52540">
    <property type="entry name" value="P-loop containing nucleoside triphosphate hydrolases"/>
    <property type="match status" value="2"/>
</dbReference>
<dbReference type="SMART" id="SM00382">
    <property type="entry name" value="AAA"/>
    <property type="match status" value="1"/>
</dbReference>
<dbReference type="Pfam" id="PF05970">
    <property type="entry name" value="PIF1"/>
    <property type="match status" value="1"/>
</dbReference>
<proteinExistence type="predicted"/>
<dbReference type="GO" id="GO:0003678">
    <property type="term" value="F:DNA helicase activity"/>
    <property type="evidence" value="ECO:0007669"/>
    <property type="project" value="InterPro"/>
</dbReference>
<dbReference type="InterPro" id="IPR010285">
    <property type="entry name" value="DNA_helicase_pif1-like_DEAD"/>
</dbReference>
<dbReference type="InterPro" id="IPR003593">
    <property type="entry name" value="AAA+_ATPase"/>
</dbReference>
<dbReference type="EMBL" id="MN740007">
    <property type="protein sequence ID" value="QHT83283.1"/>
    <property type="molecule type" value="Genomic_DNA"/>
</dbReference>
<protein>
    <recommendedName>
        <fullName evidence="1">AAA+ ATPase domain-containing protein</fullName>
    </recommendedName>
</protein>